<feature type="binding site" evidence="10">
    <location>
        <position position="292"/>
    </location>
    <ligand>
        <name>S-adenosyl-L-methionine</name>
        <dbReference type="ChEBI" id="CHEBI:59789"/>
    </ligand>
</feature>
<keyword evidence="4 10" id="KW-0489">Methyltransferase</keyword>
<feature type="domain" description="SAM-dependent MTase RsmB/NOP-type" evidence="12">
    <location>
        <begin position="71"/>
        <end position="490"/>
    </location>
</feature>
<dbReference type="Pfam" id="PF25376">
    <property type="entry name" value="Pre-PUA_NSUN2"/>
    <property type="match status" value="1"/>
</dbReference>
<dbReference type="Proteomes" id="UP000006727">
    <property type="component" value="Chromosome 15"/>
</dbReference>
<dbReference type="Pfam" id="PF25378">
    <property type="entry name" value="PUA_NSUN2"/>
    <property type="match status" value="1"/>
</dbReference>
<dbReference type="GO" id="GO:0001510">
    <property type="term" value="P:RNA methylation"/>
    <property type="evidence" value="ECO:0000318"/>
    <property type="project" value="GO_Central"/>
</dbReference>
<feature type="region of interest" description="Disordered" evidence="11">
    <location>
        <begin position="571"/>
        <end position="595"/>
    </location>
</feature>
<dbReference type="GeneID" id="112292744"/>
<dbReference type="GO" id="GO:0005634">
    <property type="term" value="C:nucleus"/>
    <property type="evidence" value="ECO:0007669"/>
    <property type="project" value="UniProtKB-SubCell"/>
</dbReference>
<keyword evidence="6 10" id="KW-0949">S-adenosyl-L-methionine</keyword>
<dbReference type="PROSITE" id="PS51686">
    <property type="entry name" value="SAM_MT_RSMB_NOP"/>
    <property type="match status" value="1"/>
</dbReference>
<dbReference type="PRINTS" id="PR02011">
    <property type="entry name" value="RCMTNCL1"/>
</dbReference>
<evidence type="ECO:0000256" key="10">
    <source>
        <dbReference type="PROSITE-ProRule" id="PRU01023"/>
    </source>
</evidence>
<feature type="binding site" evidence="10">
    <location>
        <position position="222"/>
    </location>
    <ligand>
        <name>S-adenosyl-L-methionine</name>
        <dbReference type="ChEBI" id="CHEBI:59789"/>
    </ligand>
</feature>
<dbReference type="PROSITE" id="PS01153">
    <property type="entry name" value="NOL1_NOP2_SUN"/>
    <property type="match status" value="1"/>
</dbReference>
<reference evidence="13 15" key="1">
    <citation type="journal article" date="2008" name="Science">
        <title>The Physcomitrella genome reveals evolutionary insights into the conquest of land by plants.</title>
        <authorList>
            <person name="Rensing S."/>
            <person name="Lang D."/>
            <person name="Zimmer A."/>
            <person name="Terry A."/>
            <person name="Salamov A."/>
            <person name="Shapiro H."/>
            <person name="Nishiyama T."/>
            <person name="Perroud P.-F."/>
            <person name="Lindquist E."/>
            <person name="Kamisugi Y."/>
            <person name="Tanahashi T."/>
            <person name="Sakakibara K."/>
            <person name="Fujita T."/>
            <person name="Oishi K."/>
            <person name="Shin-I T."/>
            <person name="Kuroki Y."/>
            <person name="Toyoda A."/>
            <person name="Suzuki Y."/>
            <person name="Hashimoto A."/>
            <person name="Yamaguchi K."/>
            <person name="Sugano A."/>
            <person name="Kohara Y."/>
            <person name="Fujiyama A."/>
            <person name="Anterola A."/>
            <person name="Aoki S."/>
            <person name="Ashton N."/>
            <person name="Barbazuk W.B."/>
            <person name="Barker E."/>
            <person name="Bennetzen J."/>
            <person name="Bezanilla M."/>
            <person name="Blankenship R."/>
            <person name="Cho S.H."/>
            <person name="Dutcher S."/>
            <person name="Estelle M."/>
            <person name="Fawcett J.A."/>
            <person name="Gundlach H."/>
            <person name="Hanada K."/>
            <person name="Heyl A."/>
            <person name="Hicks K.A."/>
            <person name="Hugh J."/>
            <person name="Lohr M."/>
            <person name="Mayer K."/>
            <person name="Melkozernov A."/>
            <person name="Murata T."/>
            <person name="Nelson D."/>
            <person name="Pils B."/>
            <person name="Prigge M."/>
            <person name="Reiss B."/>
            <person name="Renner T."/>
            <person name="Rombauts S."/>
            <person name="Rushton P."/>
            <person name="Sanderfoot A."/>
            <person name="Schween G."/>
            <person name="Shiu S.-H."/>
            <person name="Stueber K."/>
            <person name="Theodoulou F.L."/>
            <person name="Tu H."/>
            <person name="Van de Peer Y."/>
            <person name="Verrier P.J."/>
            <person name="Waters E."/>
            <person name="Wood A."/>
            <person name="Yang L."/>
            <person name="Cove D."/>
            <person name="Cuming A."/>
            <person name="Hasebe M."/>
            <person name="Lucas S."/>
            <person name="Mishler D.B."/>
            <person name="Reski R."/>
            <person name="Grigoriev I."/>
            <person name="Quatrano R.S."/>
            <person name="Boore J.L."/>
        </authorList>
    </citation>
    <scope>NUCLEOTIDE SEQUENCE [LARGE SCALE GENOMIC DNA]</scope>
    <source>
        <strain evidence="14 15">cv. Gransden 2004</strain>
    </source>
</reference>
<dbReference type="InterPro" id="IPR057286">
    <property type="entry name" value="PUA_NSUN2"/>
</dbReference>
<protein>
    <recommendedName>
        <fullName evidence="12">SAM-dependent MTase RsmB/NOP-type domain-containing protein</fullName>
    </recommendedName>
</protein>
<dbReference type="RefSeq" id="XP_024397306.1">
    <property type="nucleotide sequence ID" value="XM_024541538.2"/>
</dbReference>
<proteinExistence type="inferred from homology"/>
<feature type="compositionally biased region" description="Basic and acidic residues" evidence="11">
    <location>
        <begin position="14"/>
        <end position="38"/>
    </location>
</feature>
<dbReference type="Gramene" id="Pp3c15_5220V3.2">
    <property type="protein sequence ID" value="Pp3c15_5220V3.2"/>
    <property type="gene ID" value="Pp3c15_5220"/>
</dbReference>
<dbReference type="InterPro" id="IPR001678">
    <property type="entry name" value="MeTrfase_RsmB-F_NOP2_dom"/>
</dbReference>
<dbReference type="InterPro" id="IPR018314">
    <property type="entry name" value="RsmB/NOL1/NOP2-like_CS"/>
</dbReference>
<evidence type="ECO:0000259" key="12">
    <source>
        <dbReference type="PROSITE" id="PS51686"/>
    </source>
</evidence>
<dbReference type="InterPro" id="IPR057285">
    <property type="entry name" value="Pre-PUA_NSUN2"/>
</dbReference>
<feature type="binding site" evidence="10">
    <location>
        <begin position="190"/>
        <end position="196"/>
    </location>
    <ligand>
        <name>S-adenosyl-L-methionine</name>
        <dbReference type="ChEBI" id="CHEBI:59789"/>
    </ligand>
</feature>
<feature type="compositionally biased region" description="Acidic residues" evidence="11">
    <location>
        <begin position="439"/>
        <end position="459"/>
    </location>
</feature>
<evidence type="ECO:0000256" key="4">
    <source>
        <dbReference type="ARBA" id="ARBA00022603"/>
    </source>
</evidence>
<dbReference type="Pfam" id="PF01189">
    <property type="entry name" value="Methyltr_RsmB-F"/>
    <property type="match status" value="1"/>
</dbReference>
<gene>
    <name evidence="14" type="primary">LOC112292744</name>
    <name evidence="13" type="ORF">PHYPA_019346</name>
</gene>
<keyword evidence="5 10" id="KW-0808">Transferase</keyword>
<name>A0A2K1JC36_PHYPA</name>
<dbReference type="GO" id="GO:0030488">
    <property type="term" value="P:tRNA methylation"/>
    <property type="evidence" value="ECO:0007669"/>
    <property type="project" value="UniProtKB-ARBA"/>
</dbReference>
<dbReference type="SUPFAM" id="SSF53335">
    <property type="entry name" value="S-adenosyl-L-methionine-dependent methyltransferases"/>
    <property type="match status" value="1"/>
</dbReference>
<dbReference type="PRINTS" id="PR02008">
    <property type="entry name" value="RCMTFAMILY"/>
</dbReference>
<sequence length="898" mass="99884">MGGRGRGGKRNRTQRRDFKDGRPNEWKRSRPASEHHANSEQGWNPFVMESPAFEAFYKKQKIVPEEEWETFIATLRKPLATTFRINGSGQFAHEIRDQMQRDFFDQLKSGVEVDGGVVEPVRALAWYPDNLAWHLNYSRMQIRKMPILERIHEFLKLENEIGSITRQEAVSMIPPLFLDVQPHHKVLDMCAAPGSKTFQLLEMIHRDVKPGELSDGMVIANDSDVQRCHLLIHQTKRMCSPNIMVTNHDAQLFPGLKDRSGHFEAVSADASVEAEISEEEINGLYFDRILCDVPCSGDGTLRKAPDIWRKWNCGVANGLHRLQIQIAMRGVALLKTGGRLVYSTCSLNPVEDEAVVGEILRESRGSVELLDVSSELPELKRRPGLTSWLVRDRKRWLSSASKIDRHRAGAVVPSMFPSGNGWDLSDIELSTGVSSPPADVEDDAEKQEAEEAEDDEDPPEVATLPLERCMRLLPHDQDTGGFFIAVFRKIAPFKAIPKIKESHKSRLLRAVNETLTADGEKGLLVPAPSDLETTIVNMNDADDVLPEANLLDVQAEDTIEVENAVEAVEPVSDNAEAEGTKEAEEPMTVNSPKEDEQQKLEATVLDPKDPNAIGRVQRQGRWKGVDPVFFLEDEKIISSLIDFYGIKETFPVHQHLVIRSEDVTRCKRIYYVSATVSNAIKMNYRSGEQMKITSAGLKIFERQQMKEPTSCIFRIASEGLPVLLPHMTKQIVTATREDFRLLLAEKIVQFSAFSDPTFADVLRELKHGCCVVTLPTEGPDAAINGGSMGIAVACWKGRNNVSILITKAEANQMHQRLSFVDDPVSGPQETAGAIGGELATTLSNDATITDAGSDLKRSPKDDQVVADSIVEEPQNGIIPSKADQLVAEAHEQTGHLGE</sequence>
<evidence type="ECO:0000313" key="14">
    <source>
        <dbReference type="EnsemblPlants" id="Pp3c15_5210V3.1"/>
    </source>
</evidence>
<dbReference type="PaxDb" id="3218-PP1S83_180V6.1"/>
<dbReference type="EnsemblPlants" id="Pp3c15_5210V3.1">
    <property type="protein sequence ID" value="Pp3c15_5210V3.1"/>
    <property type="gene ID" value="Pp3c15_5210"/>
</dbReference>
<evidence type="ECO:0000256" key="11">
    <source>
        <dbReference type="SAM" id="MobiDB-lite"/>
    </source>
</evidence>
<dbReference type="Gene3D" id="3.40.50.150">
    <property type="entry name" value="Vaccinia Virus protein VP39"/>
    <property type="match status" value="1"/>
</dbReference>
<feature type="binding site" evidence="10">
    <location>
        <position position="249"/>
    </location>
    <ligand>
        <name>S-adenosyl-L-methionine</name>
        <dbReference type="ChEBI" id="CHEBI:59789"/>
    </ligand>
</feature>
<dbReference type="InterPro" id="IPR029063">
    <property type="entry name" value="SAM-dependent_MTases_sf"/>
</dbReference>
<feature type="region of interest" description="Disordered" evidence="11">
    <location>
        <begin position="427"/>
        <end position="460"/>
    </location>
</feature>
<evidence type="ECO:0000256" key="2">
    <source>
        <dbReference type="ARBA" id="ARBA00007494"/>
    </source>
</evidence>
<evidence type="ECO:0000256" key="9">
    <source>
        <dbReference type="ARBA" id="ARBA00023242"/>
    </source>
</evidence>
<evidence type="ECO:0000256" key="5">
    <source>
        <dbReference type="ARBA" id="ARBA00022679"/>
    </source>
</evidence>
<comment type="subcellular location">
    <subcellularLocation>
        <location evidence="1">Nucleus</location>
    </subcellularLocation>
</comment>
<evidence type="ECO:0000313" key="13">
    <source>
        <dbReference type="EMBL" id="PNR39068.1"/>
    </source>
</evidence>
<keyword evidence="8 10" id="KW-0694">RNA-binding</keyword>
<feature type="compositionally biased region" description="Basic residues" evidence="11">
    <location>
        <begin position="1"/>
        <end position="13"/>
    </location>
</feature>
<evidence type="ECO:0000256" key="7">
    <source>
        <dbReference type="ARBA" id="ARBA00022694"/>
    </source>
</evidence>
<feature type="region of interest" description="Disordered" evidence="11">
    <location>
        <begin position="1"/>
        <end position="43"/>
    </location>
</feature>
<dbReference type="GO" id="GO:0008168">
    <property type="term" value="F:methyltransferase activity"/>
    <property type="evidence" value="ECO:0000318"/>
    <property type="project" value="GO_Central"/>
</dbReference>
<dbReference type="GO" id="GO:0016428">
    <property type="term" value="F:tRNA (cytidine-5-)-methyltransferase activity"/>
    <property type="evidence" value="ECO:0007669"/>
    <property type="project" value="InterPro"/>
</dbReference>
<comment type="similarity">
    <text evidence="2 10">Belongs to the class I-like SAM-binding methyltransferase superfamily. RsmB/NOP family.</text>
</comment>
<evidence type="ECO:0000256" key="3">
    <source>
        <dbReference type="ARBA" id="ARBA00022555"/>
    </source>
</evidence>
<accession>A0A2K1JC36</accession>
<evidence type="ECO:0000256" key="1">
    <source>
        <dbReference type="ARBA" id="ARBA00004123"/>
    </source>
</evidence>
<keyword evidence="15" id="KW-1185">Reference proteome</keyword>
<keyword evidence="3" id="KW-0820">tRNA-binding</keyword>
<dbReference type="GO" id="GO:0000049">
    <property type="term" value="F:tRNA binding"/>
    <property type="evidence" value="ECO:0007669"/>
    <property type="project" value="UniProtKB-KW"/>
</dbReference>
<keyword evidence="7" id="KW-0819">tRNA processing</keyword>
<evidence type="ECO:0000256" key="6">
    <source>
        <dbReference type="ARBA" id="ARBA00022691"/>
    </source>
</evidence>
<dbReference type="EnsemblPlants" id="Pp3c15_5220V3.2">
    <property type="protein sequence ID" value="Pp3c15_5220V3.2"/>
    <property type="gene ID" value="Pp3c15_5220"/>
</dbReference>
<organism evidence="13">
    <name type="scientific">Physcomitrium patens</name>
    <name type="common">Spreading-leaved earth moss</name>
    <name type="synonym">Physcomitrella patens</name>
    <dbReference type="NCBI Taxonomy" id="3218"/>
    <lineage>
        <taxon>Eukaryota</taxon>
        <taxon>Viridiplantae</taxon>
        <taxon>Streptophyta</taxon>
        <taxon>Embryophyta</taxon>
        <taxon>Bryophyta</taxon>
        <taxon>Bryophytina</taxon>
        <taxon>Bryopsida</taxon>
        <taxon>Funariidae</taxon>
        <taxon>Funariales</taxon>
        <taxon>Funariaceae</taxon>
        <taxon>Physcomitrium</taxon>
    </lineage>
</organism>
<reference evidence="14" key="3">
    <citation type="submission" date="2020-12" db="UniProtKB">
        <authorList>
            <consortium name="EnsemblPlants"/>
        </authorList>
    </citation>
    <scope>IDENTIFICATION</scope>
</reference>
<dbReference type="FunCoup" id="A0A2K1JC36">
    <property type="interactions" value="4865"/>
</dbReference>
<dbReference type="FunFam" id="3.40.50.150:FF:000153">
    <property type="entry name" value="S-adenosyl-L-methionine-dependent methyltransferase superfamily protein"/>
    <property type="match status" value="1"/>
</dbReference>
<dbReference type="Gramene" id="Pp3c15_5210V3.1">
    <property type="protein sequence ID" value="Pp3c15_5210V3.1"/>
    <property type="gene ID" value="Pp3c15_5210"/>
</dbReference>
<reference evidence="13 15" key="2">
    <citation type="journal article" date="2018" name="Plant J.">
        <title>The Physcomitrella patens chromosome-scale assembly reveals moss genome structure and evolution.</title>
        <authorList>
            <person name="Lang D."/>
            <person name="Ullrich K.K."/>
            <person name="Murat F."/>
            <person name="Fuchs J."/>
            <person name="Jenkins J."/>
            <person name="Haas F.B."/>
            <person name="Piednoel M."/>
            <person name="Gundlach H."/>
            <person name="Van Bel M."/>
            <person name="Meyberg R."/>
            <person name="Vives C."/>
            <person name="Morata J."/>
            <person name="Symeonidi A."/>
            <person name="Hiss M."/>
            <person name="Muchero W."/>
            <person name="Kamisugi Y."/>
            <person name="Saleh O."/>
            <person name="Blanc G."/>
            <person name="Decker E.L."/>
            <person name="van Gessel N."/>
            <person name="Grimwood J."/>
            <person name="Hayes R.D."/>
            <person name="Graham S.W."/>
            <person name="Gunter L.E."/>
            <person name="McDaniel S.F."/>
            <person name="Hoernstein S.N.W."/>
            <person name="Larsson A."/>
            <person name="Li F.W."/>
            <person name="Perroud P.F."/>
            <person name="Phillips J."/>
            <person name="Ranjan P."/>
            <person name="Rokshar D.S."/>
            <person name="Rothfels C.J."/>
            <person name="Schneider L."/>
            <person name="Shu S."/>
            <person name="Stevenson D.W."/>
            <person name="Thummler F."/>
            <person name="Tillich M."/>
            <person name="Villarreal Aguilar J.C."/>
            <person name="Widiez T."/>
            <person name="Wong G.K."/>
            <person name="Wymore A."/>
            <person name="Zhang Y."/>
            <person name="Zimmer A.D."/>
            <person name="Quatrano R.S."/>
            <person name="Mayer K.F.X."/>
            <person name="Goodstein D."/>
            <person name="Casacuberta J.M."/>
            <person name="Vandepoele K."/>
            <person name="Reski R."/>
            <person name="Cuming A.C."/>
            <person name="Tuskan G.A."/>
            <person name="Maumus F."/>
            <person name="Salse J."/>
            <person name="Schmutz J."/>
            <person name="Rensing S.A."/>
        </authorList>
    </citation>
    <scope>NUCLEOTIDE SEQUENCE [LARGE SCALE GENOMIC DNA]</scope>
    <source>
        <strain evidence="14 15">cv. Gransden 2004</strain>
    </source>
</reference>
<keyword evidence="9" id="KW-0539">Nucleus</keyword>
<dbReference type="PANTHER" id="PTHR22808">
    <property type="entry name" value="NCL1 YEAST -RELATED NOL1/NOP2/FMU SUN DOMAIN-CONTAINING"/>
    <property type="match status" value="1"/>
</dbReference>
<dbReference type="InterPro" id="IPR049560">
    <property type="entry name" value="MeTrfase_RsmB-F_NOP2_cat"/>
</dbReference>
<dbReference type="AlphaFoldDB" id="A0A2K1JC36"/>
<dbReference type="InterPro" id="IPR023267">
    <property type="entry name" value="RCMT"/>
</dbReference>
<dbReference type="PANTHER" id="PTHR22808:SF1">
    <property type="entry name" value="RNA CYTOSINE-C(5)-METHYLTRANSFERASE NSUN2-RELATED"/>
    <property type="match status" value="1"/>
</dbReference>
<dbReference type="EMBL" id="ABEU02000015">
    <property type="protein sequence ID" value="PNR39068.1"/>
    <property type="molecule type" value="Genomic_DNA"/>
</dbReference>
<evidence type="ECO:0000256" key="8">
    <source>
        <dbReference type="ARBA" id="ARBA00022884"/>
    </source>
</evidence>
<dbReference type="InterPro" id="IPR023270">
    <property type="entry name" value="RCMT_NCL1"/>
</dbReference>
<evidence type="ECO:0000313" key="15">
    <source>
        <dbReference type="Proteomes" id="UP000006727"/>
    </source>
</evidence>
<feature type="active site" description="Nucleophile" evidence="10">
    <location>
        <position position="345"/>
    </location>
</feature>
<dbReference type="STRING" id="3218.A0A2K1JC36"/>